<sequence>MDLKLSSEFCILRSWEEERQVEEEEEDNAFIPVSIEGEAVSSLDDDDDDLGEDALHEVEDVVAGDEEEEEEEEGEVVDVDNDEEYWQTCWTGLPDGGFSINECESDVYDRDLEISTARTLYNNVQQFAGFPTHFLFMAVELVDYFTSISAMLVSECQLVACAAQKIVLDLKPQFTVPEATFLEMTGGAYTRAQLRHMMNRVERALGSDEHIPNPYNYLAACFKCCERFASPISRAECYLMCRYILELGLTDSRLVPYSAILRCCAVVYLIRRILRNYFVLVGDRRAQEFRLWPQELQTFTGVCEDDSFYTVAYLYGMKLSLALTLNHGEQSEEAQHLQTAFHKYRQTYYHAIATSPVLTTFTLLSAFPPGEDVCHV</sequence>
<dbReference type="SUPFAM" id="SSF47954">
    <property type="entry name" value="Cyclin-like"/>
    <property type="match status" value="1"/>
</dbReference>
<gene>
    <name evidence="2" type="ORF">TTAC_LOCUS2777</name>
</gene>
<dbReference type="SMART" id="SM01332">
    <property type="entry name" value="Cyclin_C"/>
    <property type="match status" value="1"/>
</dbReference>
<evidence type="ECO:0000313" key="4">
    <source>
        <dbReference type="WBParaSite" id="TTAC_0000279201-mRNA-1"/>
    </source>
</evidence>
<dbReference type="InterPro" id="IPR004367">
    <property type="entry name" value="Cyclin_C-dom"/>
</dbReference>
<name>A0A0R3WPV2_HYDTA</name>
<organism evidence="4">
    <name type="scientific">Hydatigena taeniaeformis</name>
    <name type="common">Feline tapeworm</name>
    <name type="synonym">Taenia taeniaeformis</name>
    <dbReference type="NCBI Taxonomy" id="6205"/>
    <lineage>
        <taxon>Eukaryota</taxon>
        <taxon>Metazoa</taxon>
        <taxon>Spiralia</taxon>
        <taxon>Lophotrochozoa</taxon>
        <taxon>Platyhelminthes</taxon>
        <taxon>Cestoda</taxon>
        <taxon>Eucestoda</taxon>
        <taxon>Cyclophyllidea</taxon>
        <taxon>Taeniidae</taxon>
        <taxon>Hydatigera</taxon>
    </lineage>
</organism>
<dbReference type="InterPro" id="IPR036915">
    <property type="entry name" value="Cyclin-like_sf"/>
</dbReference>
<evidence type="ECO:0000313" key="3">
    <source>
        <dbReference type="Proteomes" id="UP000274429"/>
    </source>
</evidence>
<dbReference type="Proteomes" id="UP000274429">
    <property type="component" value="Unassembled WGS sequence"/>
</dbReference>
<dbReference type="EMBL" id="UYWX01001496">
    <property type="protein sequence ID" value="VDM21129.1"/>
    <property type="molecule type" value="Genomic_DNA"/>
</dbReference>
<dbReference type="Gene3D" id="1.10.472.10">
    <property type="entry name" value="Cyclin-like"/>
    <property type="match status" value="2"/>
</dbReference>
<keyword evidence="3" id="KW-1185">Reference proteome</keyword>
<accession>A0A0R3WPV2</accession>
<feature type="domain" description="Cyclin C-terminal" evidence="1">
    <location>
        <begin position="212"/>
        <end position="358"/>
    </location>
</feature>
<protein>
    <submittedName>
        <fullName evidence="4">Cyclin_C domain-containing protein</fullName>
    </submittedName>
</protein>
<proteinExistence type="predicted"/>
<dbReference type="OrthoDB" id="6272950at2759"/>
<dbReference type="Pfam" id="PF02984">
    <property type="entry name" value="Cyclin_C"/>
    <property type="match status" value="1"/>
</dbReference>
<reference evidence="4" key="1">
    <citation type="submission" date="2017-02" db="UniProtKB">
        <authorList>
            <consortium name="WormBaseParasite"/>
        </authorList>
    </citation>
    <scope>IDENTIFICATION</scope>
</reference>
<dbReference type="AlphaFoldDB" id="A0A0R3WPV2"/>
<dbReference type="WBParaSite" id="TTAC_0000279201-mRNA-1">
    <property type="protein sequence ID" value="TTAC_0000279201-mRNA-1"/>
    <property type="gene ID" value="TTAC_0000279201"/>
</dbReference>
<evidence type="ECO:0000313" key="2">
    <source>
        <dbReference type="EMBL" id="VDM21129.1"/>
    </source>
</evidence>
<dbReference type="STRING" id="6205.A0A0R3WPV2"/>
<evidence type="ECO:0000259" key="1">
    <source>
        <dbReference type="SMART" id="SM01332"/>
    </source>
</evidence>
<reference evidence="2 3" key="2">
    <citation type="submission" date="2018-11" db="EMBL/GenBank/DDBJ databases">
        <authorList>
            <consortium name="Pathogen Informatics"/>
        </authorList>
    </citation>
    <scope>NUCLEOTIDE SEQUENCE [LARGE SCALE GENOMIC DNA]</scope>
</reference>